<dbReference type="AlphaFoldDB" id="A0A9D1F8N4"/>
<protein>
    <submittedName>
        <fullName evidence="1">Uncharacterized protein</fullName>
    </submittedName>
</protein>
<name>A0A9D1F8N4_9FIRM</name>
<comment type="caution">
    <text evidence="1">The sequence shown here is derived from an EMBL/GenBank/DDBJ whole genome shotgun (WGS) entry which is preliminary data.</text>
</comment>
<dbReference type="Proteomes" id="UP000886741">
    <property type="component" value="Unassembled WGS sequence"/>
</dbReference>
<reference evidence="1" key="2">
    <citation type="journal article" date="2021" name="PeerJ">
        <title>Extensive microbial diversity within the chicken gut microbiome revealed by metagenomics and culture.</title>
        <authorList>
            <person name="Gilroy R."/>
            <person name="Ravi A."/>
            <person name="Getino M."/>
            <person name="Pursley I."/>
            <person name="Horton D.L."/>
            <person name="Alikhan N.F."/>
            <person name="Baker D."/>
            <person name="Gharbi K."/>
            <person name="Hall N."/>
            <person name="Watson M."/>
            <person name="Adriaenssens E.M."/>
            <person name="Foster-Nyarko E."/>
            <person name="Jarju S."/>
            <person name="Secka A."/>
            <person name="Antonio M."/>
            <person name="Oren A."/>
            <person name="Chaudhuri R.R."/>
            <person name="La Ragione R."/>
            <person name="Hildebrand F."/>
            <person name="Pallen M.J."/>
        </authorList>
    </citation>
    <scope>NUCLEOTIDE SEQUENCE</scope>
    <source>
        <strain evidence="1">ChiBcec16-1751</strain>
    </source>
</reference>
<dbReference type="EMBL" id="DVJJ01000061">
    <property type="protein sequence ID" value="HIS64512.1"/>
    <property type="molecule type" value="Genomic_DNA"/>
</dbReference>
<dbReference type="Pfam" id="PF18982">
    <property type="entry name" value="JetA"/>
    <property type="match status" value="1"/>
</dbReference>
<evidence type="ECO:0000313" key="2">
    <source>
        <dbReference type="Proteomes" id="UP000886741"/>
    </source>
</evidence>
<accession>A0A9D1F8N4</accession>
<organism evidence="1 2">
    <name type="scientific">Candidatus Avoscillospira avistercoris</name>
    <dbReference type="NCBI Taxonomy" id="2840707"/>
    <lineage>
        <taxon>Bacteria</taxon>
        <taxon>Bacillati</taxon>
        <taxon>Bacillota</taxon>
        <taxon>Clostridia</taxon>
        <taxon>Eubacteriales</taxon>
        <taxon>Oscillospiraceae</taxon>
        <taxon>Oscillospiraceae incertae sedis</taxon>
        <taxon>Candidatus Avoscillospira</taxon>
    </lineage>
</organism>
<gene>
    <name evidence="1" type="ORF">IAA83_03960</name>
</gene>
<reference evidence="1" key="1">
    <citation type="submission" date="2020-10" db="EMBL/GenBank/DDBJ databases">
        <authorList>
            <person name="Gilroy R."/>
        </authorList>
    </citation>
    <scope>NUCLEOTIDE SEQUENCE</scope>
    <source>
        <strain evidence="1">ChiBcec16-1751</strain>
    </source>
</reference>
<proteinExistence type="predicted"/>
<dbReference type="InterPro" id="IPR043773">
    <property type="entry name" value="JetA"/>
</dbReference>
<sequence>MQLFEAVPEDLFSVLASPNRALYAEALEVLYETYRDHLKIPEQLYYSILRNRMERQLADATFDGEDIDEEELRDISGKARFLIRKLCSRGWFEKERGKTERSFEEYLIVPGYSSRLLELLHQLREDAPQRGYSYVFSTYSALKVAREGDSAYEKMLALYSAYDNTMALIKALKSVYHNIKGFFRMQMEMQDVNDVLAAHFDDFGQRVMEAYIRPLKIRDSVPKYRVPIRQMLGQWLEDDTVLEAMAQAAFQDRRGDTLEACRGDLLEKLYWIQEQYERMESDYLAEIDRQVRRYTRATTQKLEALSNLDRNLGGNLRLLLDGLAAGKGPSDMGFALYCQESLTEKSLWKRKRVPVRPRTHPVEMEEEHVSDEAKAQAAELLQSAYSREAVESYILARMDGATDCTSDDLPLRDDREYVLSLLAALHGSDRDSAYEVERLEGQFAKNGYTLPQLRFVRKE</sequence>
<evidence type="ECO:0000313" key="1">
    <source>
        <dbReference type="EMBL" id="HIS64512.1"/>
    </source>
</evidence>